<dbReference type="InterPro" id="IPR044746">
    <property type="entry name" value="ABCC_6TM_D1"/>
</dbReference>
<evidence type="ECO:0000256" key="2">
    <source>
        <dbReference type="ARBA" id="ARBA00009726"/>
    </source>
</evidence>
<dbReference type="SUPFAM" id="SSF52540">
    <property type="entry name" value="P-loop containing nucleoside triphosphate hydrolases"/>
    <property type="match status" value="2"/>
</dbReference>
<evidence type="ECO:0000256" key="5">
    <source>
        <dbReference type="ARBA" id="ARBA00022692"/>
    </source>
</evidence>
<sequence length="1315" mass="145578">MVTWPINFILFLCALKNLCYSVSAHNLDNSLDEPLLAKKSGKSQTELGRVGFLSKLSFSWINPLLSLGYSKPLSLEDIPSLVSEDEANFSYQKFARAWDSLSRETRLNNSRNLVLRAIAKVFLKENIIIGICAFLRTISVVVAPLILYAFVNYSNGDDRNLDEGLTILGCLILAKVVESLSQRHWFFDSRRSGMRMRSALMVAVYQKQLKLSSLGRRRHSTGEIVNYIAVDAYRMGEFPWWFHSTWNFVLQLFLAIGVLFGVVGYGALPGLVPLLICGILNVPFAKVLQKCQSKFMIAQDLRLRSTSEILNNMKVIKLQSWEEKFKNAIESLRDEEFKWLADAQFKKAYGTLLFWMSPTIVSSAVFLGCAIFNSAPLNASTIFTVLATLRSMAEPVRTIPEGLSVLIQVKVSSDRLNAFLLDDELKSDEMRRIPLLKSDESVNILAGNFCWDPEPMIPTLRDVNLEISSGQKVAVCGPVGAGKSSLLYAILGEIPKISGTVNIFGSIAYVSQTSWIQSGTIRDNILFGRPMDEGRYEMAIRACALDKDINSFNNGDLTEIGQRGLNLSGGQKQRIQLARAVYNDADIYLLDDPFSAVDAQTAAILFNDCVLAALEKKTVILVTHQVEFLSEADRILVMEGGQITQSGSYEELLRAGTAFEQLVNAHKDAMSVLGPSADTSGIESEKVDTVQPEESQGSYLTKENSEGGITTKGLPGVQLTEEEEKEIGDVGWKPFWDYIFVSKGLLLLCLGVITQSGFVGLQAAATYWLALGIQIPKITSGILVGVYTAISTLSAVFVFLRSFYAAHLGLKASRAFFSGFTNSIFKAPMLFFDSTPVGRILTRASSDLSILDFDIPFSTIFVVAAGIELLTSIGIVASITWQVLIVAILAIVATRYFQGYYQASARELIRINGTTKAPVMNYAAETSLGVVTIRAFKMGDRFFQNYQRLVDTDAGLFFYSNAAMEWLVLRIEVLQNLTLFTAAFLVVLLPKDVVAPGLVGLSLSYALSLTSTQIFLTRWYCYLSNYIISVERIKQFMHIPPEPPEIVEDNRPPSSWPSKGRIELQALTIKYRPNAPLVLKGITCTFKEGSRVGVVGRTGSGKTTLISALFRLVEPASGKILVDGLDICSIGLKDLRMKLSIIPQEPTLFRGSIRTNLDPLGLFSDDEIWKALEKCQLKATICSLPKLLDSSVSDEGENWSAGQRQLFCLGRVLLKRNKILVLDEATASIDSATDAILQRIIRQEFSECTVITVAHRVPTVIDSDMVVVLSDGKVVEYDEPSKLMETNSSFSKLVAEYWSSCRRSSSQDFSRSHHQ</sequence>
<dbReference type="FunFam" id="1.20.1560.10:FF:000002">
    <property type="entry name" value="ABC transporter C family member 5"/>
    <property type="match status" value="1"/>
</dbReference>
<feature type="transmembrane region" description="Helical" evidence="13">
    <location>
        <begin position="127"/>
        <end position="153"/>
    </location>
</feature>
<feature type="transmembrane region" description="Helical" evidence="13">
    <location>
        <begin position="165"/>
        <end position="187"/>
    </location>
</feature>
<comment type="caution">
    <text evidence="17">The sequence shown here is derived from an EMBL/GenBank/DDBJ whole genome shotgun (WGS) entry which is preliminary data.</text>
</comment>
<dbReference type="FunFam" id="1.20.1560.10:FF:000003">
    <property type="entry name" value="ABC transporter C family member 10"/>
    <property type="match status" value="1"/>
</dbReference>
<feature type="transmembrane region" description="Helical" evidence="13">
    <location>
        <begin position="271"/>
        <end position="288"/>
    </location>
</feature>
<evidence type="ECO:0000256" key="8">
    <source>
        <dbReference type="ARBA" id="ARBA00022840"/>
    </source>
</evidence>
<keyword evidence="11 13" id="KW-0472">Membrane</keyword>
<dbReference type="PANTHER" id="PTHR24223:SF108">
    <property type="entry name" value="ABC TRANSPORTER C FAMILY MEMBER 8"/>
    <property type="match status" value="1"/>
</dbReference>
<feature type="chain" id="PRO_5025660901" description="ABC-type xenobiotic transporter" evidence="14">
    <location>
        <begin position="25"/>
        <end position="1315"/>
    </location>
</feature>
<dbReference type="Pfam" id="PF00664">
    <property type="entry name" value="ABC_membrane"/>
    <property type="match status" value="2"/>
</dbReference>
<dbReference type="InterPro" id="IPR011527">
    <property type="entry name" value="ABC1_TM_dom"/>
</dbReference>
<dbReference type="InterPro" id="IPR044726">
    <property type="entry name" value="ABCC_6TM_D2"/>
</dbReference>
<evidence type="ECO:0000256" key="3">
    <source>
        <dbReference type="ARBA" id="ARBA00012191"/>
    </source>
</evidence>
<dbReference type="GO" id="GO:0005524">
    <property type="term" value="F:ATP binding"/>
    <property type="evidence" value="ECO:0007669"/>
    <property type="project" value="UniProtKB-KW"/>
</dbReference>
<dbReference type="InterPro" id="IPR036640">
    <property type="entry name" value="ABC1_TM_sf"/>
</dbReference>
<feature type="domain" description="ABC transporter" evidence="15">
    <location>
        <begin position="430"/>
        <end position="665"/>
    </location>
</feature>
<evidence type="ECO:0000259" key="15">
    <source>
        <dbReference type="PROSITE" id="PS50893"/>
    </source>
</evidence>
<dbReference type="Proteomes" id="UP000516437">
    <property type="component" value="Chromosome 3"/>
</dbReference>
<comment type="subcellular location">
    <subcellularLocation>
        <location evidence="1">Membrane</location>
        <topology evidence="1">Multi-pass membrane protein</topology>
    </subcellularLocation>
</comment>
<dbReference type="EMBL" id="RXIC02000021">
    <property type="protein sequence ID" value="KAB1218445.1"/>
    <property type="molecule type" value="Genomic_DNA"/>
</dbReference>
<feature type="transmembrane region" description="Helical" evidence="13">
    <location>
        <begin position="967"/>
        <end position="989"/>
    </location>
</feature>
<dbReference type="InterPro" id="IPR050173">
    <property type="entry name" value="ABC_transporter_C-like"/>
</dbReference>
<dbReference type="InterPro" id="IPR003593">
    <property type="entry name" value="AAA+_ATPase"/>
</dbReference>
<dbReference type="GO" id="GO:0016020">
    <property type="term" value="C:membrane"/>
    <property type="evidence" value="ECO:0007669"/>
    <property type="project" value="UniProtKB-SubCell"/>
</dbReference>
<evidence type="ECO:0000256" key="6">
    <source>
        <dbReference type="ARBA" id="ARBA00022737"/>
    </source>
</evidence>
<dbReference type="Gene3D" id="1.20.1560.10">
    <property type="entry name" value="ABC transporter type 1, transmembrane domain"/>
    <property type="match status" value="2"/>
</dbReference>
<evidence type="ECO:0000313" key="18">
    <source>
        <dbReference type="Proteomes" id="UP000516437"/>
    </source>
</evidence>
<dbReference type="CDD" id="cd03250">
    <property type="entry name" value="ABCC_MRP_domain1"/>
    <property type="match status" value="1"/>
</dbReference>
<dbReference type="FunFam" id="3.40.50.300:FF:001405">
    <property type="entry name" value="Multidrug resistance protein associated1"/>
    <property type="match status" value="1"/>
</dbReference>
<dbReference type="GO" id="GO:0016887">
    <property type="term" value="F:ATP hydrolysis activity"/>
    <property type="evidence" value="ECO:0007669"/>
    <property type="project" value="InterPro"/>
</dbReference>
<evidence type="ECO:0000256" key="4">
    <source>
        <dbReference type="ARBA" id="ARBA00022448"/>
    </source>
</evidence>
<gene>
    <name evidence="17" type="ORF">CJ030_MR3G026325</name>
</gene>
<keyword evidence="18" id="KW-1185">Reference proteome</keyword>
<accession>A0A6A1W042</accession>
<feature type="transmembrane region" description="Helical" evidence="13">
    <location>
        <begin position="352"/>
        <end position="373"/>
    </location>
</feature>
<evidence type="ECO:0000256" key="9">
    <source>
        <dbReference type="ARBA" id="ARBA00022967"/>
    </source>
</evidence>
<evidence type="ECO:0000256" key="1">
    <source>
        <dbReference type="ARBA" id="ARBA00004141"/>
    </source>
</evidence>
<keyword evidence="6" id="KW-0677">Repeat</keyword>
<feature type="domain" description="ABC transmembrane type-1" evidence="16">
    <location>
        <begin position="127"/>
        <end position="408"/>
    </location>
</feature>
<keyword evidence="5 13" id="KW-0812">Transmembrane</keyword>
<dbReference type="CDD" id="cd18580">
    <property type="entry name" value="ABC_6TM_ABCC_D2"/>
    <property type="match status" value="1"/>
</dbReference>
<protein>
    <recommendedName>
        <fullName evidence="3">ABC-type xenobiotic transporter</fullName>
        <ecNumber evidence="3">7.6.2.2</ecNumber>
    </recommendedName>
</protein>
<dbReference type="OrthoDB" id="6500128at2759"/>
<dbReference type="PROSITE" id="PS00211">
    <property type="entry name" value="ABC_TRANSPORTER_1"/>
    <property type="match status" value="1"/>
</dbReference>
<feature type="transmembrane region" description="Helical" evidence="13">
    <location>
        <begin position="745"/>
        <end position="770"/>
    </location>
</feature>
<evidence type="ECO:0000256" key="13">
    <source>
        <dbReference type="SAM" id="Phobius"/>
    </source>
</evidence>
<dbReference type="PROSITE" id="PS50893">
    <property type="entry name" value="ABC_TRANSPORTER_2"/>
    <property type="match status" value="2"/>
</dbReference>
<dbReference type="InterPro" id="IPR017871">
    <property type="entry name" value="ABC_transporter-like_CS"/>
</dbReference>
<dbReference type="PANTHER" id="PTHR24223">
    <property type="entry name" value="ATP-BINDING CASSETTE SUB-FAMILY C"/>
    <property type="match status" value="1"/>
</dbReference>
<dbReference type="FunFam" id="3.40.50.300:FF:000169">
    <property type="entry name" value="ABC transporter C family member 3"/>
    <property type="match status" value="1"/>
</dbReference>
<feature type="domain" description="ABC transmembrane type-1" evidence="16">
    <location>
        <begin position="750"/>
        <end position="1025"/>
    </location>
</feature>
<keyword evidence="14" id="KW-0732">Signal</keyword>
<dbReference type="Pfam" id="PF00005">
    <property type="entry name" value="ABC_tran"/>
    <property type="match status" value="2"/>
</dbReference>
<dbReference type="GO" id="GO:0008559">
    <property type="term" value="F:ABC-type xenobiotic transporter activity"/>
    <property type="evidence" value="ECO:0007669"/>
    <property type="project" value="UniProtKB-EC"/>
</dbReference>
<dbReference type="InterPro" id="IPR003439">
    <property type="entry name" value="ABC_transporter-like_ATP-bd"/>
</dbReference>
<feature type="signal peptide" evidence="14">
    <location>
        <begin position="1"/>
        <end position="24"/>
    </location>
</feature>
<name>A0A6A1W042_9ROSI</name>
<organism evidence="17 18">
    <name type="scientific">Morella rubra</name>
    <name type="common">Chinese bayberry</name>
    <dbReference type="NCBI Taxonomy" id="262757"/>
    <lineage>
        <taxon>Eukaryota</taxon>
        <taxon>Viridiplantae</taxon>
        <taxon>Streptophyta</taxon>
        <taxon>Embryophyta</taxon>
        <taxon>Tracheophyta</taxon>
        <taxon>Spermatophyta</taxon>
        <taxon>Magnoliopsida</taxon>
        <taxon>eudicotyledons</taxon>
        <taxon>Gunneridae</taxon>
        <taxon>Pentapetalae</taxon>
        <taxon>rosids</taxon>
        <taxon>fabids</taxon>
        <taxon>Fagales</taxon>
        <taxon>Myricaceae</taxon>
        <taxon>Morella</taxon>
    </lineage>
</organism>
<keyword evidence="7" id="KW-0547">Nucleotide-binding</keyword>
<reference evidence="17 18" key="1">
    <citation type="journal article" date="2019" name="Plant Biotechnol. J.">
        <title>The red bayberry genome and genetic basis of sex determination.</title>
        <authorList>
            <person name="Jia H.M."/>
            <person name="Jia H.J."/>
            <person name="Cai Q.L."/>
            <person name="Wang Y."/>
            <person name="Zhao H.B."/>
            <person name="Yang W.F."/>
            <person name="Wang G.Y."/>
            <person name="Li Y.H."/>
            <person name="Zhan D.L."/>
            <person name="Shen Y.T."/>
            <person name="Niu Q.F."/>
            <person name="Chang L."/>
            <person name="Qiu J."/>
            <person name="Zhao L."/>
            <person name="Xie H.B."/>
            <person name="Fu W.Y."/>
            <person name="Jin J."/>
            <person name="Li X.W."/>
            <person name="Jiao Y."/>
            <person name="Zhou C.C."/>
            <person name="Tu T."/>
            <person name="Chai C.Y."/>
            <person name="Gao J.L."/>
            <person name="Fan L.J."/>
            <person name="van de Weg E."/>
            <person name="Wang J.Y."/>
            <person name="Gao Z.S."/>
        </authorList>
    </citation>
    <scope>NUCLEOTIDE SEQUENCE [LARGE SCALE GENOMIC DNA]</scope>
    <source>
        <tissue evidence="17">Leaves</tissue>
    </source>
</reference>
<dbReference type="PROSITE" id="PS50929">
    <property type="entry name" value="ABC_TM1F"/>
    <property type="match status" value="2"/>
</dbReference>
<keyword evidence="4" id="KW-0813">Transport</keyword>
<evidence type="ECO:0000256" key="11">
    <source>
        <dbReference type="ARBA" id="ARBA00023136"/>
    </source>
</evidence>
<feature type="domain" description="ABC transporter" evidence="15">
    <location>
        <begin position="1064"/>
        <end position="1296"/>
    </location>
</feature>
<evidence type="ECO:0000259" key="16">
    <source>
        <dbReference type="PROSITE" id="PS50929"/>
    </source>
</evidence>
<dbReference type="SUPFAM" id="SSF90123">
    <property type="entry name" value="ABC transporter transmembrane region"/>
    <property type="match status" value="2"/>
</dbReference>
<dbReference type="Gene3D" id="3.40.50.300">
    <property type="entry name" value="P-loop containing nucleotide triphosphate hydrolases"/>
    <property type="match status" value="2"/>
</dbReference>
<proteinExistence type="inferred from homology"/>
<evidence type="ECO:0000313" key="17">
    <source>
        <dbReference type="EMBL" id="KAB1218445.1"/>
    </source>
</evidence>
<dbReference type="CDD" id="cd03244">
    <property type="entry name" value="ABCC_MRP_domain2"/>
    <property type="match status" value="1"/>
</dbReference>
<keyword evidence="8" id="KW-0067">ATP-binding</keyword>
<keyword evidence="9" id="KW-1278">Translocase</keyword>
<dbReference type="CDD" id="cd18579">
    <property type="entry name" value="ABC_6TM_ABCC_D1"/>
    <property type="match status" value="1"/>
</dbReference>
<evidence type="ECO:0000256" key="7">
    <source>
        <dbReference type="ARBA" id="ARBA00022741"/>
    </source>
</evidence>
<feature type="transmembrane region" description="Helical" evidence="13">
    <location>
        <begin position="879"/>
        <end position="897"/>
    </location>
</feature>
<dbReference type="InterPro" id="IPR027417">
    <property type="entry name" value="P-loop_NTPase"/>
</dbReference>
<keyword evidence="10 13" id="KW-1133">Transmembrane helix</keyword>
<comment type="similarity">
    <text evidence="2">Belongs to the ABC transporter superfamily. ABCC family. Conjugate transporter (TC 3.A.1.208) subfamily.</text>
</comment>
<feature type="transmembrane region" description="Helical" evidence="13">
    <location>
        <begin position="244"/>
        <end position="265"/>
    </location>
</feature>
<dbReference type="EC" id="7.6.2.2" evidence="3"/>
<evidence type="ECO:0000256" key="12">
    <source>
        <dbReference type="ARBA" id="ARBA00034018"/>
    </source>
</evidence>
<comment type="catalytic activity">
    <reaction evidence="12">
        <text>ATP + H2O + xenobioticSide 1 = ADP + phosphate + xenobioticSide 2.</text>
        <dbReference type="EC" id="7.6.2.2"/>
    </reaction>
</comment>
<feature type="transmembrane region" description="Helical" evidence="13">
    <location>
        <begin position="782"/>
        <end position="803"/>
    </location>
</feature>
<dbReference type="SMART" id="SM00382">
    <property type="entry name" value="AAA"/>
    <property type="match status" value="2"/>
</dbReference>
<evidence type="ECO:0000256" key="10">
    <source>
        <dbReference type="ARBA" id="ARBA00022989"/>
    </source>
</evidence>
<evidence type="ECO:0000256" key="14">
    <source>
        <dbReference type="SAM" id="SignalP"/>
    </source>
</evidence>